<dbReference type="Gramene" id="OMERI11G01490.1">
    <property type="protein sequence ID" value="OMERI11G01490.1"/>
    <property type="gene ID" value="OMERI11G01490"/>
</dbReference>
<name>A0A0E0F1X0_9ORYZ</name>
<sequence length="136" mass="14697">MGKEKSSPIFFTTTNRKKGRRGGCGWWSAGEESGRQQAGSTGGFVGSIAFQAFGDELHDACELIGPVRSLCLAVNPGTLRGRELHLSLADRPNSRLRDDGGHCEPVGMKNAVHVVSLVLFGRPLESTTRYLAARLR</sequence>
<reference evidence="1" key="2">
    <citation type="submission" date="2018-05" db="EMBL/GenBank/DDBJ databases">
        <title>OmerRS3 (Oryza meridionalis Reference Sequence Version 3).</title>
        <authorList>
            <person name="Zhang J."/>
            <person name="Kudrna D."/>
            <person name="Lee S."/>
            <person name="Talag J."/>
            <person name="Welchert J."/>
            <person name="Wing R.A."/>
        </authorList>
    </citation>
    <scope>NUCLEOTIDE SEQUENCE [LARGE SCALE GENOMIC DNA]</scope>
    <source>
        <strain evidence="1">cv. OR44</strain>
    </source>
</reference>
<evidence type="ECO:0000313" key="1">
    <source>
        <dbReference type="EnsemblPlants" id="OMERI11G01490.1"/>
    </source>
</evidence>
<reference evidence="1" key="1">
    <citation type="submission" date="2015-04" db="UniProtKB">
        <authorList>
            <consortium name="EnsemblPlants"/>
        </authorList>
    </citation>
    <scope>IDENTIFICATION</scope>
</reference>
<evidence type="ECO:0000313" key="2">
    <source>
        <dbReference type="Proteomes" id="UP000008021"/>
    </source>
</evidence>
<accession>A0A0E0F1X0</accession>
<keyword evidence="2" id="KW-1185">Reference proteome</keyword>
<protein>
    <submittedName>
        <fullName evidence="1">Uncharacterized protein</fullName>
    </submittedName>
</protein>
<dbReference type="STRING" id="40149.A0A0E0F1X0"/>
<dbReference type="EnsemblPlants" id="OMERI11G01490.1">
    <property type="protein sequence ID" value="OMERI11G01490.1"/>
    <property type="gene ID" value="OMERI11G01490"/>
</dbReference>
<organism evidence="1">
    <name type="scientific">Oryza meridionalis</name>
    <dbReference type="NCBI Taxonomy" id="40149"/>
    <lineage>
        <taxon>Eukaryota</taxon>
        <taxon>Viridiplantae</taxon>
        <taxon>Streptophyta</taxon>
        <taxon>Embryophyta</taxon>
        <taxon>Tracheophyta</taxon>
        <taxon>Spermatophyta</taxon>
        <taxon>Magnoliopsida</taxon>
        <taxon>Liliopsida</taxon>
        <taxon>Poales</taxon>
        <taxon>Poaceae</taxon>
        <taxon>BOP clade</taxon>
        <taxon>Oryzoideae</taxon>
        <taxon>Oryzeae</taxon>
        <taxon>Oryzinae</taxon>
        <taxon>Oryza</taxon>
    </lineage>
</organism>
<dbReference type="HOGENOM" id="CLU_1878717_0_0_1"/>
<dbReference type="Proteomes" id="UP000008021">
    <property type="component" value="Chromosome 11"/>
</dbReference>
<proteinExistence type="predicted"/>
<dbReference type="AlphaFoldDB" id="A0A0E0F1X0"/>